<feature type="coiled-coil region" evidence="7">
    <location>
        <begin position="251"/>
        <end position="305"/>
    </location>
</feature>
<dbReference type="PANTHER" id="PTHR43711:SF26">
    <property type="entry name" value="SENSOR HISTIDINE KINASE RCSC"/>
    <property type="match status" value="1"/>
</dbReference>
<evidence type="ECO:0000256" key="7">
    <source>
        <dbReference type="SAM" id="Coils"/>
    </source>
</evidence>
<dbReference type="Pfam" id="PF02518">
    <property type="entry name" value="HATPase_c"/>
    <property type="match status" value="1"/>
</dbReference>
<organism evidence="11 12">
    <name type="scientific">Larkinella insperata</name>
    <dbReference type="NCBI Taxonomy" id="332158"/>
    <lineage>
        <taxon>Bacteria</taxon>
        <taxon>Pseudomonadati</taxon>
        <taxon>Bacteroidota</taxon>
        <taxon>Cytophagia</taxon>
        <taxon>Cytophagales</taxon>
        <taxon>Spirosomataceae</taxon>
        <taxon>Larkinella</taxon>
    </lineage>
</organism>
<gene>
    <name evidence="11" type="ORF">ACFQ4C_21200</name>
</gene>
<dbReference type="InterPro" id="IPR036097">
    <property type="entry name" value="HisK_dim/P_sf"/>
</dbReference>
<keyword evidence="11" id="KW-0067">ATP-binding</keyword>
<evidence type="ECO:0000256" key="5">
    <source>
        <dbReference type="ARBA" id="ARBA00022777"/>
    </source>
</evidence>
<dbReference type="Proteomes" id="UP001597116">
    <property type="component" value="Unassembled WGS sequence"/>
</dbReference>
<keyword evidence="4" id="KW-0808">Transferase</keyword>
<dbReference type="InterPro" id="IPR000700">
    <property type="entry name" value="PAS-assoc_C"/>
</dbReference>
<dbReference type="PROSITE" id="PS50112">
    <property type="entry name" value="PAS"/>
    <property type="match status" value="1"/>
</dbReference>
<dbReference type="Gene3D" id="1.10.287.130">
    <property type="match status" value="1"/>
</dbReference>
<dbReference type="InterPro" id="IPR050736">
    <property type="entry name" value="Sensor_HK_Regulatory"/>
</dbReference>
<evidence type="ECO:0000313" key="12">
    <source>
        <dbReference type="Proteomes" id="UP001597116"/>
    </source>
</evidence>
<dbReference type="InterPro" id="IPR005467">
    <property type="entry name" value="His_kinase_dom"/>
</dbReference>
<evidence type="ECO:0000313" key="11">
    <source>
        <dbReference type="EMBL" id="MFD1143659.1"/>
    </source>
</evidence>
<protein>
    <recommendedName>
        <fullName evidence="2">histidine kinase</fullName>
        <ecNumber evidence="2">2.7.13.3</ecNumber>
    </recommendedName>
</protein>
<feature type="domain" description="PAS" evidence="9">
    <location>
        <begin position="17"/>
        <end position="74"/>
    </location>
</feature>
<dbReference type="Gene3D" id="3.30.450.20">
    <property type="entry name" value="PAS domain"/>
    <property type="match status" value="2"/>
</dbReference>
<evidence type="ECO:0000256" key="3">
    <source>
        <dbReference type="ARBA" id="ARBA00022553"/>
    </source>
</evidence>
<keyword evidence="11" id="KW-0547">Nucleotide-binding</keyword>
<dbReference type="PRINTS" id="PR00344">
    <property type="entry name" value="BCTRLSENSOR"/>
</dbReference>
<dbReference type="InterPro" id="IPR003594">
    <property type="entry name" value="HATPase_dom"/>
</dbReference>
<dbReference type="EMBL" id="JBHTLP010000016">
    <property type="protein sequence ID" value="MFD1143659.1"/>
    <property type="molecule type" value="Genomic_DNA"/>
</dbReference>
<dbReference type="InterPro" id="IPR000014">
    <property type="entry name" value="PAS"/>
</dbReference>
<dbReference type="NCBIfam" id="TIGR00229">
    <property type="entry name" value="sensory_box"/>
    <property type="match status" value="1"/>
</dbReference>
<feature type="domain" description="Histidine kinase" evidence="8">
    <location>
        <begin position="309"/>
        <end position="530"/>
    </location>
</feature>
<feature type="domain" description="PAC" evidence="10">
    <location>
        <begin position="76"/>
        <end position="128"/>
    </location>
</feature>
<dbReference type="SUPFAM" id="SSF47384">
    <property type="entry name" value="Homodimeric domain of signal transducing histidine kinase"/>
    <property type="match status" value="1"/>
</dbReference>
<comment type="caution">
    <text evidence="11">The sequence shown here is derived from an EMBL/GenBank/DDBJ whole genome shotgun (WGS) entry which is preliminary data.</text>
</comment>
<dbReference type="CDD" id="cd00075">
    <property type="entry name" value="HATPase"/>
    <property type="match status" value="1"/>
</dbReference>
<dbReference type="CDD" id="cd00082">
    <property type="entry name" value="HisKA"/>
    <property type="match status" value="1"/>
</dbReference>
<dbReference type="InterPro" id="IPR036890">
    <property type="entry name" value="HATPase_C_sf"/>
</dbReference>
<evidence type="ECO:0000256" key="1">
    <source>
        <dbReference type="ARBA" id="ARBA00000085"/>
    </source>
</evidence>
<keyword evidence="6" id="KW-0902">Two-component regulatory system</keyword>
<dbReference type="PROSITE" id="PS50113">
    <property type="entry name" value="PAC"/>
    <property type="match status" value="1"/>
</dbReference>
<dbReference type="Gene3D" id="3.30.565.10">
    <property type="entry name" value="Histidine kinase-like ATPase, C-terminal domain"/>
    <property type="match status" value="1"/>
</dbReference>
<evidence type="ECO:0000256" key="2">
    <source>
        <dbReference type="ARBA" id="ARBA00012438"/>
    </source>
</evidence>
<sequence>MEIQCRLLALNAPEYGFIFLDTLGFVQTWNEAAYRLLGYTTAEILGQPYSIFYAQDEAISEKPADPLKLALSERRHEEQTQLIRRDQSRFWSRLIFTAILSEEEKFAGFALIIKDLTPYKLAQQAQLAWQQQIHEQNRLLAAIVEKSPAGIALFEPILDSANELIDFNYKLINSVNAATLGLTVDQHLNQSLKTLFPLVEGNIFWRKLTACYHSDQPQQLTGHFIALGFDIWIDGKFNKVGNDVLWMCLDVTQLKQAQVELEKQLISLQEAKNRVDTDLVRLTFAEQEVGRALDTEREMNRLKTEFVKLVSHQFRNPMASISLKAEALRRFSERCSDRFFAQKVAEYCEQVGRDIYRLDKLINEVLFNERMQAGQLEVRRQRLNLVAFCQNLIQQQQLQDGAYQRVIFESGQAMAQLWTDPVLLEQVLENLISNALKYSAGSEKRIEVTLTETANEYILQVKDYGIGIPADALEHVSKSFYRAWNVTQYPGTGLGLSLSHRIIEMLGGGLTIESQQDEYTLCTLRLPKDS</sequence>
<dbReference type="Pfam" id="PF00512">
    <property type="entry name" value="HisKA"/>
    <property type="match status" value="1"/>
</dbReference>
<dbReference type="RefSeq" id="WP_379884564.1">
    <property type="nucleotide sequence ID" value="NZ_JBHTLP010000016.1"/>
</dbReference>
<dbReference type="InterPro" id="IPR003661">
    <property type="entry name" value="HisK_dim/P_dom"/>
</dbReference>
<dbReference type="GO" id="GO:0005524">
    <property type="term" value="F:ATP binding"/>
    <property type="evidence" value="ECO:0007669"/>
    <property type="project" value="UniProtKB-KW"/>
</dbReference>
<accession>A0ABW3QBI3</accession>
<dbReference type="SUPFAM" id="SSF55874">
    <property type="entry name" value="ATPase domain of HSP90 chaperone/DNA topoisomerase II/histidine kinase"/>
    <property type="match status" value="1"/>
</dbReference>
<dbReference type="SUPFAM" id="SSF55785">
    <property type="entry name" value="PYP-like sensor domain (PAS domain)"/>
    <property type="match status" value="1"/>
</dbReference>
<dbReference type="SMART" id="SM00387">
    <property type="entry name" value="HATPase_c"/>
    <property type="match status" value="1"/>
</dbReference>
<keyword evidence="12" id="KW-1185">Reference proteome</keyword>
<reference evidence="12" key="1">
    <citation type="journal article" date="2019" name="Int. J. Syst. Evol. Microbiol.">
        <title>The Global Catalogue of Microorganisms (GCM) 10K type strain sequencing project: providing services to taxonomists for standard genome sequencing and annotation.</title>
        <authorList>
            <consortium name="The Broad Institute Genomics Platform"/>
            <consortium name="The Broad Institute Genome Sequencing Center for Infectious Disease"/>
            <person name="Wu L."/>
            <person name="Ma J."/>
        </authorList>
    </citation>
    <scope>NUCLEOTIDE SEQUENCE [LARGE SCALE GENOMIC DNA]</scope>
    <source>
        <strain evidence="12">CCUG 55608</strain>
    </source>
</reference>
<evidence type="ECO:0000259" key="10">
    <source>
        <dbReference type="PROSITE" id="PS50113"/>
    </source>
</evidence>
<dbReference type="EC" id="2.7.13.3" evidence="2"/>
<dbReference type="CDD" id="cd00130">
    <property type="entry name" value="PAS"/>
    <property type="match status" value="1"/>
</dbReference>
<evidence type="ECO:0000259" key="9">
    <source>
        <dbReference type="PROSITE" id="PS50112"/>
    </source>
</evidence>
<dbReference type="InterPro" id="IPR004358">
    <property type="entry name" value="Sig_transdc_His_kin-like_C"/>
</dbReference>
<dbReference type="PANTHER" id="PTHR43711">
    <property type="entry name" value="TWO-COMPONENT HISTIDINE KINASE"/>
    <property type="match status" value="1"/>
</dbReference>
<dbReference type="SMART" id="SM00388">
    <property type="entry name" value="HisKA"/>
    <property type="match status" value="1"/>
</dbReference>
<dbReference type="PROSITE" id="PS50109">
    <property type="entry name" value="HIS_KIN"/>
    <property type="match status" value="1"/>
</dbReference>
<name>A0ABW3QBI3_9BACT</name>
<evidence type="ECO:0000256" key="6">
    <source>
        <dbReference type="ARBA" id="ARBA00023012"/>
    </source>
</evidence>
<proteinExistence type="predicted"/>
<evidence type="ECO:0000259" key="8">
    <source>
        <dbReference type="PROSITE" id="PS50109"/>
    </source>
</evidence>
<comment type="catalytic activity">
    <reaction evidence="1">
        <text>ATP + protein L-histidine = ADP + protein N-phospho-L-histidine.</text>
        <dbReference type="EC" id="2.7.13.3"/>
    </reaction>
</comment>
<keyword evidence="5" id="KW-0418">Kinase</keyword>
<keyword evidence="7" id="KW-0175">Coiled coil</keyword>
<dbReference type="InterPro" id="IPR035965">
    <property type="entry name" value="PAS-like_dom_sf"/>
</dbReference>
<dbReference type="Pfam" id="PF13426">
    <property type="entry name" value="PAS_9"/>
    <property type="match status" value="1"/>
</dbReference>
<keyword evidence="3" id="KW-0597">Phosphoprotein</keyword>
<evidence type="ECO:0000256" key="4">
    <source>
        <dbReference type="ARBA" id="ARBA00022679"/>
    </source>
</evidence>